<dbReference type="SUPFAM" id="SSF49309">
    <property type="entry name" value="Transglutaminase, two C-terminal domains"/>
    <property type="match status" value="2"/>
</dbReference>
<proteinExistence type="inferred from homology"/>
<dbReference type="InterPro" id="IPR001102">
    <property type="entry name" value="Transglutaminase_N"/>
</dbReference>
<dbReference type="SUPFAM" id="SSF54001">
    <property type="entry name" value="Cysteine proteinases"/>
    <property type="match status" value="1"/>
</dbReference>
<evidence type="ECO:0000313" key="4">
    <source>
        <dbReference type="Proteomes" id="UP000694843"/>
    </source>
</evidence>
<name>A0A8B7NKS5_HYAAZ</name>
<feature type="compositionally biased region" description="Basic and acidic residues" evidence="2">
    <location>
        <begin position="519"/>
        <end position="528"/>
    </location>
</feature>
<feature type="compositionally biased region" description="Basic and acidic residues" evidence="2">
    <location>
        <begin position="494"/>
        <end position="504"/>
    </location>
</feature>
<gene>
    <name evidence="5" type="primary">LOC108671275</name>
</gene>
<evidence type="ECO:0000256" key="1">
    <source>
        <dbReference type="ARBA" id="ARBA00005968"/>
    </source>
</evidence>
<reference evidence="5" key="1">
    <citation type="submission" date="2025-08" db="UniProtKB">
        <authorList>
            <consortium name="RefSeq"/>
        </authorList>
    </citation>
    <scope>IDENTIFICATION</scope>
    <source>
        <tissue evidence="5">Whole organism</tissue>
    </source>
</reference>
<feature type="compositionally biased region" description="Basic and acidic residues" evidence="2">
    <location>
        <begin position="95"/>
        <end position="104"/>
    </location>
</feature>
<dbReference type="SMART" id="SM00460">
    <property type="entry name" value="TGc"/>
    <property type="match status" value="1"/>
</dbReference>
<protein>
    <submittedName>
        <fullName evidence="5">Hemocyte protein-glutamine gamma-glutamyltransferase isoform X1</fullName>
    </submittedName>
</protein>
<dbReference type="InterPro" id="IPR036238">
    <property type="entry name" value="Transglutaminase_C_sf"/>
</dbReference>
<sequence length="1369" mass="155459">MPKFGVASILKSIKRSLCALRMSRFGFDDGQRDGGYYGRSRYSSGRYGDSAGFRGYGDQSARAGFGYDEGDGYYGRSQSAGRVTQYPDYRYGRSPTRDNRDGHSRGFRSVSGGNREYGRDRYDRTRSGGSLERYRARSAGDRYDGDRYGPDKYDYGGDRYGSDRYGYGGDRYGSDRYGYGGDRFGDRFGADRYGAASSGDGYGHDRFGYGSGRSGYGVDRYGYGSSRNNREAVSYGRYDYGSGRYGYGDTRYGQGGDRFGQGGERYGQGGDRYFQGGDRYGQGSVRYGYGRDRFGGDRLGGYGAGDRYGYGGYRSTTGGDRYGAGGERYGYGVDRYGSSGDRYGYGGNRFGFGGDRYGQGRYGSYQNGVSPYGRDRYGSGLERPNYDEGYISGADRYRYGSGRYGQSLFSADRFSRDQPGRVRFDSGRFDDARRGDIYQGSRYQGGTFADGGPSDQERRDQFSGRRDFYGRTWNQRPASDGFFVDDRYRTEGDSNINRRFEPSFRGKGSSPRPFSGRPSGERDGRRFEMQGSNKFQGGGQFGTQMGRDRMPPPIPPFSEPRSNYPATLALTWNDEERYGGTSTNRSRELAVRATYDLLRRRYYERAADPSQNPTWLQRGANGNAYNLAVVPPEVLRVDFVDFRPLDNAKEHRTFEYELVQDREQPTPVFRRGQTFLLNLRFLEREYDPSRDNVYLNFYFGPNPSVPKRTRVVLRVSPDQEFQRVPHQWDARIQNQEGLDVTVEVNVPPTCPVGMWRCVVETSTRDASSARLQYRCPEDIYIIFNAFSKDDSVYMENDAQRLEYVINDNGKVYTGGFRNVRGRPWIYGQFDDCVLPAACVLLEMSGLSPSERGNPVKVARALASMIKASRPGQRSNSFWDYASYGLIEPRFEDDYRGGNTPHLWTGSVQIIEEFLRGGATPVKYAQCWVMAALMTTLCRTLGLPARPVTAFVSAVDTQDSLTVDRYVDRYGDILEQGPGRDQPDAVWAFHTWTDVWMARPDQPQGYSGWQATDPCRTYRDFRDLFSGSCGPCPIEALRRGEVGQRDDVDAFYASLNSYVRYFYEDEESGWGFSPFRQFRYPVSRYILTKAVGRYDEDGDNDCDDLTNVYRDNERSDVEKFAVFNSCRGIRQDSPPFEYQAAAFKWGPFNPEESDQRNFDVSFELDAPERVMVGQPFVIPVVIHNNSPEPRNIQTNICTRSSFYTGVLGPFLKRSSTQMTLSPNEQETITLTLDPWDYMDKLVDMSFVKITVTAFVQETGQSFIDEFDFRFNKPWLNIDLPDPRVGSESEATFSFTNPLDVPLTDCFLTMEVSGSVRPRTIRIDREVRPHEVFSYTHTFTPRAAGERRLVACFASRQLQDVVGQRPVVVRD</sequence>
<feature type="compositionally biased region" description="Basic and acidic residues" evidence="2">
    <location>
        <begin position="116"/>
        <end position="150"/>
    </location>
</feature>
<dbReference type="InterPro" id="IPR050779">
    <property type="entry name" value="Transglutaminase"/>
</dbReference>
<dbReference type="PANTHER" id="PTHR11590">
    <property type="entry name" value="PROTEIN-GLUTAMINE GAMMA-GLUTAMYLTRANSFERASE"/>
    <property type="match status" value="1"/>
</dbReference>
<dbReference type="Pfam" id="PF01841">
    <property type="entry name" value="Transglut_core"/>
    <property type="match status" value="1"/>
</dbReference>
<feature type="region of interest" description="Disordered" evidence="2">
    <location>
        <begin position="494"/>
        <end position="549"/>
    </location>
</feature>
<comment type="similarity">
    <text evidence="1">Belongs to the transglutaminase superfamily. Transglutaminase family.</text>
</comment>
<dbReference type="InterPro" id="IPR038765">
    <property type="entry name" value="Papain-like_cys_pep_sf"/>
</dbReference>
<feature type="compositionally biased region" description="Low complexity" evidence="2">
    <location>
        <begin position="505"/>
        <end position="518"/>
    </location>
</feature>
<dbReference type="Gene3D" id="3.90.260.10">
    <property type="entry name" value="Transglutaminase-like"/>
    <property type="match status" value="1"/>
</dbReference>
<evidence type="ECO:0000313" key="5">
    <source>
        <dbReference type="RefSeq" id="XP_018014263.1"/>
    </source>
</evidence>
<feature type="region of interest" description="Disordered" evidence="2">
    <location>
        <begin position="438"/>
        <end position="460"/>
    </location>
</feature>
<dbReference type="Pfam" id="PF00927">
    <property type="entry name" value="Transglut_C"/>
    <property type="match status" value="2"/>
</dbReference>
<keyword evidence="4" id="KW-1185">Reference proteome</keyword>
<dbReference type="InterPro" id="IPR036985">
    <property type="entry name" value="Transglutaminase-like_sf"/>
</dbReference>
<dbReference type="GO" id="GO:0003810">
    <property type="term" value="F:protein-glutamine gamma-glutamyltransferase activity"/>
    <property type="evidence" value="ECO:0007669"/>
    <property type="project" value="InterPro"/>
</dbReference>
<accession>A0A8B7NKS5</accession>
<dbReference type="GeneID" id="108671275"/>
<organism evidence="4 5">
    <name type="scientific">Hyalella azteca</name>
    <name type="common">Amphipod</name>
    <dbReference type="NCBI Taxonomy" id="294128"/>
    <lineage>
        <taxon>Eukaryota</taxon>
        <taxon>Metazoa</taxon>
        <taxon>Ecdysozoa</taxon>
        <taxon>Arthropoda</taxon>
        <taxon>Crustacea</taxon>
        <taxon>Multicrustacea</taxon>
        <taxon>Malacostraca</taxon>
        <taxon>Eumalacostraca</taxon>
        <taxon>Peracarida</taxon>
        <taxon>Amphipoda</taxon>
        <taxon>Senticaudata</taxon>
        <taxon>Talitrida</taxon>
        <taxon>Talitroidea</taxon>
        <taxon>Hyalellidae</taxon>
        <taxon>Hyalella</taxon>
    </lineage>
</organism>
<feature type="region of interest" description="Disordered" evidence="2">
    <location>
        <begin position="74"/>
        <end position="150"/>
    </location>
</feature>
<dbReference type="InterPro" id="IPR014756">
    <property type="entry name" value="Ig_E-set"/>
</dbReference>
<dbReference type="PANTHER" id="PTHR11590:SF52">
    <property type="entry name" value="HEMOCYTE PROTEIN-GLUTAMINE GAMMA-GLUTAMYLTRANSFERASE-LIKE PROTEIN"/>
    <property type="match status" value="1"/>
</dbReference>
<dbReference type="Gene3D" id="2.60.40.10">
    <property type="entry name" value="Immunoglobulins"/>
    <property type="match status" value="3"/>
</dbReference>
<dbReference type="InterPro" id="IPR013783">
    <property type="entry name" value="Ig-like_fold"/>
</dbReference>
<dbReference type="Proteomes" id="UP000694843">
    <property type="component" value="Unplaced"/>
</dbReference>
<dbReference type="InterPro" id="IPR008958">
    <property type="entry name" value="Transglutaminase_C"/>
</dbReference>
<dbReference type="InterPro" id="IPR002931">
    <property type="entry name" value="Transglutaminase-like"/>
</dbReference>
<dbReference type="Pfam" id="PF00868">
    <property type="entry name" value="Transglut_N"/>
    <property type="match status" value="1"/>
</dbReference>
<dbReference type="RefSeq" id="XP_018014263.1">
    <property type="nucleotide sequence ID" value="XM_018158774.1"/>
</dbReference>
<dbReference type="FunFam" id="2.60.40.10:FF:000090">
    <property type="entry name" value="Protein-glutamine gamma-glutamyltransferase 2"/>
    <property type="match status" value="1"/>
</dbReference>
<dbReference type="OrthoDB" id="6344858at2759"/>
<dbReference type="KEGG" id="hazt:108671275"/>
<feature type="domain" description="Transglutaminase-like" evidence="3">
    <location>
        <begin position="918"/>
        <end position="1015"/>
    </location>
</feature>
<evidence type="ECO:0000259" key="3">
    <source>
        <dbReference type="SMART" id="SM00460"/>
    </source>
</evidence>
<dbReference type="SUPFAM" id="SSF81296">
    <property type="entry name" value="E set domains"/>
    <property type="match status" value="1"/>
</dbReference>
<dbReference type="FunFam" id="2.60.40.10:FF:000171">
    <property type="entry name" value="protein-glutamine gamma-glutamyltransferase 6"/>
    <property type="match status" value="1"/>
</dbReference>
<evidence type="ECO:0000256" key="2">
    <source>
        <dbReference type="SAM" id="MobiDB-lite"/>
    </source>
</evidence>